<dbReference type="GO" id="GO:0004674">
    <property type="term" value="F:protein serine/threonine kinase activity"/>
    <property type="evidence" value="ECO:0007669"/>
    <property type="project" value="UniProtKB-KW"/>
</dbReference>
<dbReference type="PANTHER" id="PTHR35526">
    <property type="entry name" value="ANTI-SIGMA-F FACTOR RSBW-RELATED"/>
    <property type="match status" value="1"/>
</dbReference>
<dbReference type="InterPro" id="IPR050267">
    <property type="entry name" value="Anti-sigma-factor_SerPK"/>
</dbReference>
<protein>
    <submittedName>
        <fullName evidence="3">Histidine kinase-like ATPase domain-containing protein</fullName>
    </submittedName>
</protein>
<dbReference type="AlphaFoldDB" id="A0A1M6TJC6"/>
<dbReference type="RefSeq" id="WP_079189365.1">
    <property type="nucleotide sequence ID" value="NZ_FRBI01000001.1"/>
</dbReference>
<dbReference type="InterPro" id="IPR003594">
    <property type="entry name" value="HATPase_dom"/>
</dbReference>
<evidence type="ECO:0000256" key="1">
    <source>
        <dbReference type="ARBA" id="ARBA00022527"/>
    </source>
</evidence>
<accession>A0A1M6TJC6</accession>
<dbReference type="SUPFAM" id="SSF55874">
    <property type="entry name" value="ATPase domain of HSP90 chaperone/DNA topoisomerase II/histidine kinase"/>
    <property type="match status" value="1"/>
</dbReference>
<dbReference type="EMBL" id="FRBI01000001">
    <property type="protein sequence ID" value="SHK57024.1"/>
    <property type="molecule type" value="Genomic_DNA"/>
</dbReference>
<reference evidence="3 4" key="1">
    <citation type="submission" date="2016-11" db="EMBL/GenBank/DDBJ databases">
        <authorList>
            <person name="Jaros S."/>
            <person name="Januszkiewicz K."/>
            <person name="Wedrychowicz H."/>
        </authorList>
    </citation>
    <scope>NUCLEOTIDE SEQUENCE [LARGE SCALE GENOMIC DNA]</scope>
    <source>
        <strain evidence="3 4">CGMCC 4.2025</strain>
    </source>
</reference>
<name>A0A1M6TJC6_9ACTN</name>
<dbReference type="PANTHER" id="PTHR35526:SF3">
    <property type="entry name" value="ANTI-SIGMA-F FACTOR RSBW"/>
    <property type="match status" value="1"/>
</dbReference>
<evidence type="ECO:0000313" key="4">
    <source>
        <dbReference type="Proteomes" id="UP000184111"/>
    </source>
</evidence>
<keyword evidence="3" id="KW-0808">Transferase</keyword>
<sequence length="253" mass="27963">MTEFPKSRPFAPPEPRTEPVVALRLLPWQGPEGRPATLNGDGGYLSRLADEIEDLQLDSARVVFDLAPAVLDNPATCPHEVRFAARRLRESLGDVLKIAESRRLPGPVLARQITSPHVKRWTYEAHCVGEARHDLRFVLHAWSLGDLAERAELILSELLTNAVRHTDPSPDREIETRYELLPAGVRIEVHDADERWPTRQDTAADAETGRGLALVDALTSASWGVSTREGIGKLVWAVVERDDNAQVSGEAAV</sequence>
<keyword evidence="4" id="KW-1185">Reference proteome</keyword>
<evidence type="ECO:0000313" key="3">
    <source>
        <dbReference type="EMBL" id="SHK57024.1"/>
    </source>
</evidence>
<keyword evidence="3" id="KW-0418">Kinase</keyword>
<dbReference type="InterPro" id="IPR036890">
    <property type="entry name" value="HATPase_C_sf"/>
</dbReference>
<proteinExistence type="predicted"/>
<dbReference type="CDD" id="cd16936">
    <property type="entry name" value="HATPase_RsbW-like"/>
    <property type="match status" value="1"/>
</dbReference>
<dbReference type="Gene3D" id="3.30.565.10">
    <property type="entry name" value="Histidine kinase-like ATPase, C-terminal domain"/>
    <property type="match status" value="1"/>
</dbReference>
<keyword evidence="1" id="KW-0723">Serine/threonine-protein kinase</keyword>
<feature type="domain" description="Histidine kinase/HSP90-like ATPase" evidence="2">
    <location>
        <begin position="128"/>
        <end position="222"/>
    </location>
</feature>
<dbReference type="Proteomes" id="UP000184111">
    <property type="component" value="Unassembled WGS sequence"/>
</dbReference>
<organism evidence="3 4">
    <name type="scientific">Actinacidiphila paucisporea</name>
    <dbReference type="NCBI Taxonomy" id="310782"/>
    <lineage>
        <taxon>Bacteria</taxon>
        <taxon>Bacillati</taxon>
        <taxon>Actinomycetota</taxon>
        <taxon>Actinomycetes</taxon>
        <taxon>Kitasatosporales</taxon>
        <taxon>Streptomycetaceae</taxon>
        <taxon>Actinacidiphila</taxon>
    </lineage>
</organism>
<gene>
    <name evidence="3" type="ORF">SAMN05216499_10164</name>
</gene>
<dbReference type="Pfam" id="PF13581">
    <property type="entry name" value="HATPase_c_2"/>
    <property type="match status" value="1"/>
</dbReference>
<evidence type="ECO:0000259" key="2">
    <source>
        <dbReference type="Pfam" id="PF13581"/>
    </source>
</evidence>
<dbReference type="STRING" id="310782.SAMN05216499_10164"/>